<dbReference type="AlphaFoldDB" id="A8RKR9"/>
<reference evidence="1 2" key="2">
    <citation type="submission" date="2007-09" db="EMBL/GenBank/DDBJ databases">
        <title>Draft genome sequence of Clostridium bolteae (ATCC BAA-613).</title>
        <authorList>
            <person name="Sudarsanam P."/>
            <person name="Ley R."/>
            <person name="Guruge J."/>
            <person name="Turnbaugh P.J."/>
            <person name="Mahowald M."/>
            <person name="Liep D."/>
            <person name="Gordon J."/>
        </authorList>
    </citation>
    <scope>NUCLEOTIDE SEQUENCE [LARGE SCALE GENOMIC DNA]</scope>
    <source>
        <strain evidence="2">ATCC BAA-613 / DSM 15670 / CCUG 46953 / JCM 12243 / WAL 16351</strain>
    </source>
</reference>
<reference evidence="1 2" key="1">
    <citation type="submission" date="2007-08" db="EMBL/GenBank/DDBJ databases">
        <authorList>
            <person name="Fulton L."/>
            <person name="Clifton S."/>
            <person name="Fulton B."/>
            <person name="Xu J."/>
            <person name="Minx P."/>
            <person name="Pepin K.H."/>
            <person name="Johnson M."/>
            <person name="Thiruvilangam P."/>
            <person name="Bhonagiri V."/>
            <person name="Nash W.E."/>
            <person name="Mardis E.R."/>
            <person name="Wilson R.K."/>
        </authorList>
    </citation>
    <scope>NUCLEOTIDE SEQUENCE [LARGE SCALE GENOMIC DNA]</scope>
    <source>
        <strain evidence="2">ATCC BAA-613 / DSM 15670 / CCUG 46953 / JCM 12243 / WAL 16351</strain>
    </source>
</reference>
<evidence type="ECO:0008006" key="3">
    <source>
        <dbReference type="Google" id="ProtNLM"/>
    </source>
</evidence>
<accession>A8RKR9</accession>
<sequence>MYNTTIFVGMDVHKETFSLCCYSIEKDEFSHPHTTEADYIHVLSYLASLRAALGENVSFICGYEAGCLGYTLYHQLTEHNITCVILAPTTMPVIKGKKKSKRISGMRVTLQNALPTMITALCMSQLARMNR</sequence>
<dbReference type="EMBL" id="ABCC02000016">
    <property type="protein sequence ID" value="EDP18330.1"/>
    <property type="molecule type" value="Genomic_DNA"/>
</dbReference>
<evidence type="ECO:0000313" key="2">
    <source>
        <dbReference type="Proteomes" id="UP000005396"/>
    </source>
</evidence>
<dbReference type="RefSeq" id="WP_002566615.1">
    <property type="nucleotide sequence ID" value="NZ_DS480675.1"/>
</dbReference>
<dbReference type="Proteomes" id="UP000005396">
    <property type="component" value="Unassembled WGS sequence"/>
</dbReference>
<dbReference type="PaxDb" id="411902-CLOBOL_01398"/>
<organism evidence="1 2">
    <name type="scientific">Enterocloster bolteae (strain ATCC BAA-613 / DSM 15670 / CCUG 46953 / JCM 12243 / WAL 16351)</name>
    <name type="common">Clostridium bolteae</name>
    <dbReference type="NCBI Taxonomy" id="411902"/>
    <lineage>
        <taxon>Bacteria</taxon>
        <taxon>Bacillati</taxon>
        <taxon>Bacillota</taxon>
        <taxon>Clostridia</taxon>
        <taxon>Lachnospirales</taxon>
        <taxon>Lachnospiraceae</taxon>
        <taxon>Enterocloster</taxon>
    </lineage>
</organism>
<evidence type="ECO:0000313" key="1">
    <source>
        <dbReference type="EMBL" id="EDP18330.1"/>
    </source>
</evidence>
<dbReference type="HOGENOM" id="CLU_1923898_0_0_9"/>
<proteinExistence type="predicted"/>
<comment type="caution">
    <text evidence="1">The sequence shown here is derived from an EMBL/GenBank/DDBJ whole genome shotgun (WGS) entry which is preliminary data.</text>
</comment>
<name>A8RKR9_ENTBW</name>
<protein>
    <recommendedName>
        <fullName evidence="3">Transposase</fullName>
    </recommendedName>
</protein>
<dbReference type="eggNOG" id="COG3547">
    <property type="taxonomic scope" value="Bacteria"/>
</dbReference>
<gene>
    <name evidence="1" type="ORF">CLOBOL_01398</name>
</gene>